<sequence length="84" mass="9505">MIPRPGDVVIVDGRASVQFADTRWLMFRVISVGGKPTYEGWIWIQGYSLNSAGEAIERREVFVQHAGLRHCRPRSSRSNMGSEK</sequence>
<gene>
    <name evidence="1" type="ORF">Asi03nite_73450</name>
</gene>
<comment type="caution">
    <text evidence="1">The sequence shown here is derived from an EMBL/GenBank/DDBJ whole genome shotgun (WGS) entry which is preliminary data.</text>
</comment>
<evidence type="ECO:0000313" key="2">
    <source>
        <dbReference type="Proteomes" id="UP000629619"/>
    </source>
</evidence>
<dbReference type="Proteomes" id="UP000629619">
    <property type="component" value="Unassembled WGS sequence"/>
</dbReference>
<organism evidence="1 2">
    <name type="scientific">Actinoplanes siamensis</name>
    <dbReference type="NCBI Taxonomy" id="1223317"/>
    <lineage>
        <taxon>Bacteria</taxon>
        <taxon>Bacillati</taxon>
        <taxon>Actinomycetota</taxon>
        <taxon>Actinomycetes</taxon>
        <taxon>Micromonosporales</taxon>
        <taxon>Micromonosporaceae</taxon>
        <taxon>Actinoplanes</taxon>
    </lineage>
</organism>
<evidence type="ECO:0000313" key="1">
    <source>
        <dbReference type="EMBL" id="GIF09807.1"/>
    </source>
</evidence>
<accession>A0A919NEI3</accession>
<protein>
    <submittedName>
        <fullName evidence="1">Uncharacterized protein</fullName>
    </submittedName>
</protein>
<dbReference type="EMBL" id="BOMW01000103">
    <property type="protein sequence ID" value="GIF09807.1"/>
    <property type="molecule type" value="Genomic_DNA"/>
</dbReference>
<keyword evidence="2" id="KW-1185">Reference proteome</keyword>
<reference evidence="1" key="1">
    <citation type="submission" date="2021-01" db="EMBL/GenBank/DDBJ databases">
        <title>Whole genome shotgun sequence of Actinoplanes siamensis NBRC 109076.</title>
        <authorList>
            <person name="Komaki H."/>
            <person name="Tamura T."/>
        </authorList>
    </citation>
    <scope>NUCLEOTIDE SEQUENCE</scope>
    <source>
        <strain evidence="1">NBRC 109076</strain>
    </source>
</reference>
<dbReference type="AlphaFoldDB" id="A0A919NEI3"/>
<dbReference type="RefSeq" id="WP_239103195.1">
    <property type="nucleotide sequence ID" value="NZ_BOMW01000103.1"/>
</dbReference>
<proteinExistence type="predicted"/>
<name>A0A919NEI3_9ACTN</name>